<evidence type="ECO:0000313" key="2">
    <source>
        <dbReference type="EMBL" id="WGS65201.1"/>
    </source>
</evidence>
<evidence type="ECO:0000313" key="3">
    <source>
        <dbReference type="Proteomes" id="UP001232493"/>
    </source>
</evidence>
<evidence type="ECO:0000259" key="1">
    <source>
        <dbReference type="Pfam" id="PF13456"/>
    </source>
</evidence>
<reference evidence="2 3" key="1">
    <citation type="submission" date="2021-02" db="EMBL/GenBank/DDBJ databases">
        <title>Characterization of Marinitoga sp. nov. str. BP5-C20A.</title>
        <authorList>
            <person name="Erauso G."/>
            <person name="Postec A."/>
        </authorList>
    </citation>
    <scope>NUCLEOTIDE SEQUENCE [LARGE SCALE GENOMIC DNA]</scope>
    <source>
        <strain evidence="2 3">BP5-C20A</strain>
    </source>
</reference>
<dbReference type="InterPro" id="IPR044730">
    <property type="entry name" value="RNase_H-like_dom_plant"/>
</dbReference>
<proteinExistence type="predicted"/>
<dbReference type="SUPFAM" id="SSF53098">
    <property type="entry name" value="Ribonuclease H-like"/>
    <property type="match status" value="1"/>
</dbReference>
<dbReference type="Gene3D" id="3.30.420.10">
    <property type="entry name" value="Ribonuclease H-like superfamily/Ribonuclease H"/>
    <property type="match status" value="1"/>
</dbReference>
<gene>
    <name evidence="2" type="ORF">JRV97_01190</name>
</gene>
<keyword evidence="3" id="KW-1185">Reference proteome</keyword>
<sequence>MIKMVVDGRLREGKGYYVVAVFKGENIIDKEEVGILYEKNRSNIVELNAILRALRLAKRNYKDEYVTIITDSKSSYELITGKAKGKKNTAIVNQCRKLYKQLPKVSLIWKSRENVKYADKIARFVDVF</sequence>
<dbReference type="Proteomes" id="UP001232493">
    <property type="component" value="Chromosome"/>
</dbReference>
<accession>A0ABY8PRG0</accession>
<name>A0ABY8PRG0_9BACT</name>
<protein>
    <submittedName>
        <fullName evidence="2">Reverse transcriptase-like protein</fullName>
    </submittedName>
</protein>
<dbReference type="Pfam" id="PF13456">
    <property type="entry name" value="RVT_3"/>
    <property type="match status" value="1"/>
</dbReference>
<dbReference type="InterPro" id="IPR036397">
    <property type="entry name" value="RNaseH_sf"/>
</dbReference>
<dbReference type="CDD" id="cd06222">
    <property type="entry name" value="RNase_H_like"/>
    <property type="match status" value="1"/>
</dbReference>
<dbReference type="RefSeq" id="WP_280999481.1">
    <property type="nucleotide sequence ID" value="NZ_CP069362.1"/>
</dbReference>
<dbReference type="InterPro" id="IPR002156">
    <property type="entry name" value="RNaseH_domain"/>
</dbReference>
<feature type="domain" description="RNase H type-1" evidence="1">
    <location>
        <begin position="38"/>
        <end position="124"/>
    </location>
</feature>
<organism evidence="2 3">
    <name type="scientific">Marinitoga aeolica</name>
    <dbReference type="NCBI Taxonomy" id="2809031"/>
    <lineage>
        <taxon>Bacteria</taxon>
        <taxon>Thermotogati</taxon>
        <taxon>Thermotogota</taxon>
        <taxon>Thermotogae</taxon>
        <taxon>Petrotogales</taxon>
        <taxon>Petrotogaceae</taxon>
        <taxon>Marinitoga</taxon>
    </lineage>
</organism>
<dbReference type="EMBL" id="CP069362">
    <property type="protein sequence ID" value="WGS65201.1"/>
    <property type="molecule type" value="Genomic_DNA"/>
</dbReference>
<dbReference type="InterPro" id="IPR012337">
    <property type="entry name" value="RNaseH-like_sf"/>
</dbReference>